<name>A0A0M2PSC9_PROHO</name>
<dbReference type="CDD" id="cd02440">
    <property type="entry name" value="AdoMet_MTases"/>
    <property type="match status" value="1"/>
</dbReference>
<keyword evidence="2" id="KW-0808">Transferase</keyword>
<keyword evidence="2" id="KW-0489">Methyltransferase</keyword>
<keyword evidence="3" id="KW-1185">Reference proteome</keyword>
<dbReference type="Pfam" id="PF08241">
    <property type="entry name" value="Methyltransf_11"/>
    <property type="match status" value="1"/>
</dbReference>
<dbReference type="GO" id="GO:0032259">
    <property type="term" value="P:methylation"/>
    <property type="evidence" value="ECO:0007669"/>
    <property type="project" value="UniProtKB-KW"/>
</dbReference>
<dbReference type="GO" id="GO:0008757">
    <property type="term" value="F:S-adenosylmethionine-dependent methyltransferase activity"/>
    <property type="evidence" value="ECO:0007669"/>
    <property type="project" value="InterPro"/>
</dbReference>
<dbReference type="AlphaFoldDB" id="A0A0M2PSC9"/>
<dbReference type="RefSeq" id="WP_017712487.1">
    <property type="nucleotide sequence ID" value="NZ_KB235937.1"/>
</dbReference>
<comment type="caution">
    <text evidence="2">The sequence shown here is derived from an EMBL/GenBank/DDBJ whole genome shotgun (WGS) entry which is preliminary data.</text>
</comment>
<dbReference type="InterPro" id="IPR013216">
    <property type="entry name" value="Methyltransf_11"/>
</dbReference>
<sequence length="185" mass="21366">MKEALLEPVLRAMRLSRVIKHINPGTKLLDIGCGVNANFLKSLSGKLDQGYGLDFKVDTQTPENIHLQQSYLTDKLPFEDNFFDYVTMLAVLEHIEYDVDILKEIKRVLKPNAKLILTVPSVWSQPVLEFLAFKIKIVSATEIADHKRYYNFENLHKSIIEDSGFTSMSHRYFQLRMNNFCIAIK</sequence>
<dbReference type="SUPFAM" id="SSF53335">
    <property type="entry name" value="S-adenosyl-L-methionine-dependent methyltransferases"/>
    <property type="match status" value="1"/>
</dbReference>
<feature type="domain" description="Methyltransferase type 11" evidence="1">
    <location>
        <begin position="29"/>
        <end position="117"/>
    </location>
</feature>
<evidence type="ECO:0000259" key="1">
    <source>
        <dbReference type="Pfam" id="PF08241"/>
    </source>
</evidence>
<dbReference type="STRING" id="317619.GCA_000332315_02049"/>
<dbReference type="Gene3D" id="3.40.50.150">
    <property type="entry name" value="Vaccinia Virus protein VP39"/>
    <property type="match status" value="1"/>
</dbReference>
<protein>
    <submittedName>
        <fullName evidence="2">Methyltransferase type 11</fullName>
    </submittedName>
</protein>
<accession>A0A0M2PSC9</accession>
<reference evidence="2" key="1">
    <citation type="submission" date="2012-04" db="EMBL/GenBank/DDBJ databases">
        <authorList>
            <person name="Borisov I.G."/>
            <person name="Ivanikova N.V."/>
            <person name="Pinevich A.V."/>
        </authorList>
    </citation>
    <scope>NUCLEOTIDE SEQUENCE [LARGE SCALE GENOMIC DNA]</scope>
    <source>
        <strain evidence="2">CALU 1027</strain>
    </source>
</reference>
<evidence type="ECO:0000313" key="2">
    <source>
        <dbReference type="EMBL" id="KKI99029.1"/>
    </source>
</evidence>
<dbReference type="OrthoDB" id="9804312at2"/>
<dbReference type="EMBL" id="AJTX02000006">
    <property type="protein sequence ID" value="KKI99029.1"/>
    <property type="molecule type" value="Genomic_DNA"/>
</dbReference>
<dbReference type="PANTHER" id="PTHR42912:SF80">
    <property type="entry name" value="METHYLTRANSFERASE DOMAIN-CONTAINING PROTEIN"/>
    <property type="match status" value="1"/>
</dbReference>
<dbReference type="Proteomes" id="UP000034681">
    <property type="component" value="Unassembled WGS sequence"/>
</dbReference>
<gene>
    <name evidence="2" type="ORF">PROH_14580</name>
</gene>
<dbReference type="InterPro" id="IPR050508">
    <property type="entry name" value="Methyltransf_Superfamily"/>
</dbReference>
<dbReference type="PANTHER" id="PTHR42912">
    <property type="entry name" value="METHYLTRANSFERASE"/>
    <property type="match status" value="1"/>
</dbReference>
<proteinExistence type="predicted"/>
<organism evidence="2 3">
    <name type="scientific">Prochlorothrix hollandica PCC 9006 = CALU 1027</name>
    <dbReference type="NCBI Taxonomy" id="317619"/>
    <lineage>
        <taxon>Bacteria</taxon>
        <taxon>Bacillati</taxon>
        <taxon>Cyanobacteriota</taxon>
        <taxon>Cyanophyceae</taxon>
        <taxon>Prochlorotrichales</taxon>
        <taxon>Prochlorotrichaceae</taxon>
        <taxon>Prochlorothrix</taxon>
    </lineage>
</organism>
<evidence type="ECO:0000313" key="3">
    <source>
        <dbReference type="Proteomes" id="UP000034681"/>
    </source>
</evidence>
<dbReference type="InterPro" id="IPR029063">
    <property type="entry name" value="SAM-dependent_MTases_sf"/>
</dbReference>